<protein>
    <submittedName>
        <fullName evidence="1">Uncharacterized protein</fullName>
    </submittedName>
</protein>
<accession>A0A0F9TBQ5</accession>
<name>A0A0F9TBQ5_9ZZZZ</name>
<comment type="caution">
    <text evidence="1">The sequence shown here is derived from an EMBL/GenBank/DDBJ whole genome shotgun (WGS) entry which is preliminary data.</text>
</comment>
<sequence length="117" mass="13244">MLHVELRNVLLEAFFANADTMEIPRGIVGIVVTRIVPEVHRLLAERGSLERTLAAKEQFRDPPLSDWQVSRLIELIDANPHEEELSIARAVLSETLRVAQEQKYPSASSPRVKETHP</sequence>
<dbReference type="EMBL" id="LAZR01001334">
    <property type="protein sequence ID" value="KKN46371.1"/>
    <property type="molecule type" value="Genomic_DNA"/>
</dbReference>
<dbReference type="AlphaFoldDB" id="A0A0F9TBQ5"/>
<gene>
    <name evidence="1" type="ORF">LCGC14_0673470</name>
</gene>
<organism evidence="1">
    <name type="scientific">marine sediment metagenome</name>
    <dbReference type="NCBI Taxonomy" id="412755"/>
    <lineage>
        <taxon>unclassified sequences</taxon>
        <taxon>metagenomes</taxon>
        <taxon>ecological metagenomes</taxon>
    </lineage>
</organism>
<proteinExistence type="predicted"/>
<reference evidence="1" key="1">
    <citation type="journal article" date="2015" name="Nature">
        <title>Complex archaea that bridge the gap between prokaryotes and eukaryotes.</title>
        <authorList>
            <person name="Spang A."/>
            <person name="Saw J.H."/>
            <person name="Jorgensen S.L."/>
            <person name="Zaremba-Niedzwiedzka K."/>
            <person name="Martijn J."/>
            <person name="Lind A.E."/>
            <person name="van Eijk R."/>
            <person name="Schleper C."/>
            <person name="Guy L."/>
            <person name="Ettema T.J."/>
        </authorList>
    </citation>
    <scope>NUCLEOTIDE SEQUENCE</scope>
</reference>
<evidence type="ECO:0000313" key="1">
    <source>
        <dbReference type="EMBL" id="KKN46371.1"/>
    </source>
</evidence>